<accession>A0A9Q3CCT4</accession>
<feature type="compositionally biased region" description="Low complexity" evidence="1">
    <location>
        <begin position="25"/>
        <end position="38"/>
    </location>
</feature>
<comment type="caution">
    <text evidence="2">The sequence shown here is derived from an EMBL/GenBank/DDBJ whole genome shotgun (WGS) entry which is preliminary data.</text>
</comment>
<proteinExistence type="predicted"/>
<reference evidence="2" key="1">
    <citation type="submission" date="2021-03" db="EMBL/GenBank/DDBJ databases">
        <title>Draft genome sequence of rust myrtle Austropuccinia psidii MF-1, a brazilian biotype.</title>
        <authorList>
            <person name="Quecine M.C."/>
            <person name="Pachon D.M.R."/>
            <person name="Bonatelli M.L."/>
            <person name="Correr F.H."/>
            <person name="Franceschini L.M."/>
            <person name="Leite T.F."/>
            <person name="Margarido G.R.A."/>
            <person name="Almeida C.A."/>
            <person name="Ferrarezi J.A."/>
            <person name="Labate C.A."/>
        </authorList>
    </citation>
    <scope>NUCLEOTIDE SEQUENCE</scope>
    <source>
        <strain evidence="2">MF-1</strain>
    </source>
</reference>
<keyword evidence="3" id="KW-1185">Reference proteome</keyword>
<evidence type="ECO:0000313" key="3">
    <source>
        <dbReference type="Proteomes" id="UP000765509"/>
    </source>
</evidence>
<feature type="compositionally biased region" description="Acidic residues" evidence="1">
    <location>
        <begin position="49"/>
        <end position="62"/>
    </location>
</feature>
<dbReference type="AlphaFoldDB" id="A0A9Q3CCT4"/>
<organism evidence="2 3">
    <name type="scientific">Austropuccinia psidii MF-1</name>
    <dbReference type="NCBI Taxonomy" id="1389203"/>
    <lineage>
        <taxon>Eukaryota</taxon>
        <taxon>Fungi</taxon>
        <taxon>Dikarya</taxon>
        <taxon>Basidiomycota</taxon>
        <taxon>Pucciniomycotina</taxon>
        <taxon>Pucciniomycetes</taxon>
        <taxon>Pucciniales</taxon>
        <taxon>Sphaerophragmiaceae</taxon>
        <taxon>Austropuccinia</taxon>
    </lineage>
</organism>
<evidence type="ECO:0000313" key="2">
    <source>
        <dbReference type="EMBL" id="MBW0482834.1"/>
    </source>
</evidence>
<feature type="region of interest" description="Disordered" evidence="1">
    <location>
        <begin position="1"/>
        <end position="87"/>
    </location>
</feature>
<gene>
    <name evidence="2" type="ORF">O181_022549</name>
</gene>
<name>A0A9Q3CCT4_9BASI</name>
<dbReference type="EMBL" id="AVOT02006947">
    <property type="protein sequence ID" value="MBW0482834.1"/>
    <property type="molecule type" value="Genomic_DNA"/>
</dbReference>
<sequence>MISGMSSSYLEGAAPSRKEVRGPRRSSSFSGLVSSFPGILRATFKGPGEEEEENSVEEEASDGTECVPAPVGESQGTGGPTLAQSNQPVFHQPASSLLAIMQKMTHIMVNVKAASCFEASIPPNVKTPSMNAPEFFHGTQTFKVKSFIYSCQHIFQNDQKIISEEMKKVLYSTSFLIIRAAK</sequence>
<dbReference type="Proteomes" id="UP000765509">
    <property type="component" value="Unassembled WGS sequence"/>
</dbReference>
<dbReference type="OrthoDB" id="3419692at2759"/>
<evidence type="ECO:0000256" key="1">
    <source>
        <dbReference type="SAM" id="MobiDB-lite"/>
    </source>
</evidence>
<protein>
    <submittedName>
        <fullName evidence="2">Uncharacterized protein</fullName>
    </submittedName>
</protein>